<sequence>MVKFYFFVLFEYLGSFFKGVRYNSSRNITKRKYRLDSNLSSTIVYHVHEWCGYPFERKKTIKYVNKTFDCGLRYSLEKIKAYSGQYSIRKILTLSDYNEPYVANLSREEYFDDNTEIYKVENSSMDFSGYSFLTKKLISETKNQLVFFTNSSVNAIPADFLDSYVDTFIANKNLGLLGISYSSKIYQSLVKNNYSPHIQSFFFLTSIEVLKEILDANKGFFPGETERYKLSIIRFGEIELSNIVRKLGYDLGVVTEDGKLLVLPDSYYPKILVDGDYRLFAKDPNRINIIKNE</sequence>
<accession>A0A0B8T128</accession>
<dbReference type="AlphaFoldDB" id="A0A0B8T128"/>
<protein>
    <submittedName>
        <fullName evidence="1">Uncharacterized protein</fullName>
    </submittedName>
</protein>
<reference evidence="1 2" key="2">
    <citation type="journal article" date="2015" name="PLoS ONE">
        <title>Whole-Genome Optical Mapping and Finished Genome Sequence of Sphingobacterium deserti sp. nov., a New Species Isolated from the Western Desert of China.</title>
        <authorList>
            <person name="Teng C."/>
            <person name="Zhou Z."/>
            <person name="Molnar I."/>
            <person name="Li X."/>
            <person name="Tang R."/>
            <person name="Chen M."/>
            <person name="Wang L."/>
            <person name="Su S."/>
            <person name="Zhang W."/>
            <person name="Lin M."/>
        </authorList>
    </citation>
    <scope>NUCLEOTIDE SEQUENCE [LARGE SCALE GENOMIC DNA]</scope>
    <source>
        <strain evidence="2">ACCC05744</strain>
    </source>
</reference>
<keyword evidence="2" id="KW-1185">Reference proteome</keyword>
<dbReference type="PATRIC" id="fig|1229276.3.peg.1953"/>
<dbReference type="EMBL" id="JJMU01000028">
    <property type="protein sequence ID" value="KGE14286.1"/>
    <property type="molecule type" value="Genomic_DNA"/>
</dbReference>
<comment type="caution">
    <text evidence="1">The sequence shown here is derived from an EMBL/GenBank/DDBJ whole genome shotgun (WGS) entry which is preliminary data.</text>
</comment>
<dbReference type="STRING" id="1229276.DI53_1900"/>
<organism evidence="1 2">
    <name type="scientific">Sphingobacterium deserti</name>
    <dbReference type="NCBI Taxonomy" id="1229276"/>
    <lineage>
        <taxon>Bacteria</taxon>
        <taxon>Pseudomonadati</taxon>
        <taxon>Bacteroidota</taxon>
        <taxon>Sphingobacteriia</taxon>
        <taxon>Sphingobacteriales</taxon>
        <taxon>Sphingobacteriaceae</taxon>
        <taxon>Sphingobacterium</taxon>
    </lineage>
</organism>
<evidence type="ECO:0000313" key="2">
    <source>
        <dbReference type="Proteomes" id="UP000031802"/>
    </source>
</evidence>
<evidence type="ECO:0000313" key="1">
    <source>
        <dbReference type="EMBL" id="KGE14286.1"/>
    </source>
</evidence>
<proteinExistence type="predicted"/>
<dbReference type="Proteomes" id="UP000031802">
    <property type="component" value="Unassembled WGS sequence"/>
</dbReference>
<gene>
    <name evidence="1" type="ORF">DI53_1900</name>
</gene>
<reference evidence="2" key="1">
    <citation type="submission" date="2014-04" db="EMBL/GenBank/DDBJ databases">
        <title>Whole-Genome optical mapping and complete genome sequence of Sphingobacterium deserti sp. nov., a new spaces isolated from desert in the west of China.</title>
        <authorList>
            <person name="Teng C."/>
            <person name="Zhou Z."/>
            <person name="Li X."/>
            <person name="Chen M."/>
            <person name="Lin M."/>
            <person name="Wang L."/>
            <person name="Su S."/>
            <person name="Zhang C."/>
            <person name="Zhang W."/>
        </authorList>
    </citation>
    <scope>NUCLEOTIDE SEQUENCE [LARGE SCALE GENOMIC DNA]</scope>
    <source>
        <strain evidence="2">ACCC05744</strain>
    </source>
</reference>
<name>A0A0B8T128_9SPHI</name>